<proteinExistence type="predicted"/>
<feature type="domain" description="DUF4124" evidence="2">
    <location>
        <begin position="2"/>
        <end position="34"/>
    </location>
</feature>
<dbReference type="AlphaFoldDB" id="X1EUC7"/>
<feature type="non-terminal residue" evidence="3">
    <location>
        <position position="1"/>
    </location>
</feature>
<sequence>SATASAGKLYKWVDENGDIRYSDRIPVSQVKRELQTLNAQGVVINIKAAAKTDDELKASKEAEKELQARRDAERQNKETQGRLDRVLFLTFSSEREMSRVKNDRIDVLDSVIRLIYKSLATTEERLLRFENLADQQYTSKGEEIPGGLAQNIEESIRKINNREKQLALKLGEKFKIEAQFEIDLARFRLLKN</sequence>
<evidence type="ECO:0000256" key="1">
    <source>
        <dbReference type="SAM" id="Coils"/>
    </source>
</evidence>
<organism evidence="3">
    <name type="scientific">marine sediment metagenome</name>
    <dbReference type="NCBI Taxonomy" id="412755"/>
    <lineage>
        <taxon>unclassified sequences</taxon>
        <taxon>metagenomes</taxon>
        <taxon>ecological metagenomes</taxon>
    </lineage>
</organism>
<keyword evidence="1" id="KW-0175">Coiled coil</keyword>
<dbReference type="Pfam" id="PF13511">
    <property type="entry name" value="DUF4124"/>
    <property type="match status" value="1"/>
</dbReference>
<dbReference type="EMBL" id="BARU01012027">
    <property type="protein sequence ID" value="GAH36172.1"/>
    <property type="molecule type" value="Genomic_DNA"/>
</dbReference>
<evidence type="ECO:0000259" key="2">
    <source>
        <dbReference type="Pfam" id="PF13511"/>
    </source>
</evidence>
<name>X1EUC7_9ZZZZ</name>
<protein>
    <recommendedName>
        <fullName evidence="2">DUF4124 domain-containing protein</fullName>
    </recommendedName>
</protein>
<accession>X1EUC7</accession>
<reference evidence="3" key="1">
    <citation type="journal article" date="2014" name="Front. Microbiol.">
        <title>High frequency of phylogenetically diverse reductive dehalogenase-homologous genes in deep subseafloor sedimentary metagenomes.</title>
        <authorList>
            <person name="Kawai M."/>
            <person name="Futagami T."/>
            <person name="Toyoda A."/>
            <person name="Takaki Y."/>
            <person name="Nishi S."/>
            <person name="Hori S."/>
            <person name="Arai W."/>
            <person name="Tsubouchi T."/>
            <person name="Morono Y."/>
            <person name="Uchiyama I."/>
            <person name="Ito T."/>
            <person name="Fujiyama A."/>
            <person name="Inagaki F."/>
            <person name="Takami H."/>
        </authorList>
    </citation>
    <scope>NUCLEOTIDE SEQUENCE</scope>
    <source>
        <strain evidence="3">Expedition CK06-06</strain>
    </source>
</reference>
<feature type="coiled-coil region" evidence="1">
    <location>
        <begin position="49"/>
        <end position="82"/>
    </location>
</feature>
<dbReference type="InterPro" id="IPR025392">
    <property type="entry name" value="DUF4124"/>
</dbReference>
<gene>
    <name evidence="3" type="ORF">S03H2_22360</name>
</gene>
<evidence type="ECO:0000313" key="3">
    <source>
        <dbReference type="EMBL" id="GAH36172.1"/>
    </source>
</evidence>
<comment type="caution">
    <text evidence="3">The sequence shown here is derived from an EMBL/GenBank/DDBJ whole genome shotgun (WGS) entry which is preliminary data.</text>
</comment>